<dbReference type="Proteomes" id="UP000054350">
    <property type="component" value="Unassembled WGS sequence"/>
</dbReference>
<dbReference type="AlphaFoldDB" id="A0A0L0SRV4"/>
<organism evidence="3 4">
    <name type="scientific">Allomyces macrogynus (strain ATCC 38327)</name>
    <name type="common">Allomyces javanicus var. macrogynus</name>
    <dbReference type="NCBI Taxonomy" id="578462"/>
    <lineage>
        <taxon>Eukaryota</taxon>
        <taxon>Fungi</taxon>
        <taxon>Fungi incertae sedis</taxon>
        <taxon>Blastocladiomycota</taxon>
        <taxon>Blastocladiomycetes</taxon>
        <taxon>Blastocladiales</taxon>
        <taxon>Blastocladiaceae</taxon>
        <taxon>Allomyces</taxon>
    </lineage>
</organism>
<feature type="compositionally biased region" description="Basic residues" evidence="1">
    <location>
        <begin position="477"/>
        <end position="486"/>
    </location>
</feature>
<keyword evidence="2" id="KW-1133">Transmembrane helix</keyword>
<protein>
    <submittedName>
        <fullName evidence="3">Uncharacterized protein</fullName>
    </submittedName>
</protein>
<feature type="region of interest" description="Disordered" evidence="1">
    <location>
        <begin position="177"/>
        <end position="225"/>
    </location>
</feature>
<accession>A0A0L0SRV4</accession>
<reference evidence="3 4" key="1">
    <citation type="submission" date="2009-11" db="EMBL/GenBank/DDBJ databases">
        <title>Annotation of Allomyces macrogynus ATCC 38327.</title>
        <authorList>
            <consortium name="The Broad Institute Genome Sequencing Platform"/>
            <person name="Russ C."/>
            <person name="Cuomo C."/>
            <person name="Burger G."/>
            <person name="Gray M.W."/>
            <person name="Holland P.W.H."/>
            <person name="King N."/>
            <person name="Lang F.B.F."/>
            <person name="Roger A.J."/>
            <person name="Ruiz-Trillo I."/>
            <person name="Young S.K."/>
            <person name="Zeng Q."/>
            <person name="Gargeya S."/>
            <person name="Fitzgerald M."/>
            <person name="Haas B."/>
            <person name="Abouelleil A."/>
            <person name="Alvarado L."/>
            <person name="Arachchi H.M."/>
            <person name="Berlin A."/>
            <person name="Chapman S.B."/>
            <person name="Gearin G."/>
            <person name="Goldberg J."/>
            <person name="Griggs A."/>
            <person name="Gujja S."/>
            <person name="Hansen M."/>
            <person name="Heiman D."/>
            <person name="Howarth C."/>
            <person name="Larimer J."/>
            <person name="Lui A."/>
            <person name="MacDonald P.J.P."/>
            <person name="McCowen C."/>
            <person name="Montmayeur A."/>
            <person name="Murphy C."/>
            <person name="Neiman D."/>
            <person name="Pearson M."/>
            <person name="Priest M."/>
            <person name="Roberts A."/>
            <person name="Saif S."/>
            <person name="Shea T."/>
            <person name="Sisk P."/>
            <person name="Stolte C."/>
            <person name="Sykes S."/>
            <person name="Wortman J."/>
            <person name="Nusbaum C."/>
            <person name="Birren B."/>
        </authorList>
    </citation>
    <scope>NUCLEOTIDE SEQUENCE [LARGE SCALE GENOMIC DNA]</scope>
    <source>
        <strain evidence="3 4">ATCC 38327</strain>
    </source>
</reference>
<feature type="region of interest" description="Disordered" evidence="1">
    <location>
        <begin position="248"/>
        <end position="320"/>
    </location>
</feature>
<keyword evidence="4" id="KW-1185">Reference proteome</keyword>
<evidence type="ECO:0000313" key="3">
    <source>
        <dbReference type="EMBL" id="KNE65252.1"/>
    </source>
</evidence>
<feature type="transmembrane region" description="Helical" evidence="2">
    <location>
        <begin position="419"/>
        <end position="437"/>
    </location>
</feature>
<feature type="compositionally biased region" description="Low complexity" evidence="1">
    <location>
        <begin position="19"/>
        <end position="51"/>
    </location>
</feature>
<feature type="compositionally biased region" description="Low complexity" evidence="1">
    <location>
        <begin position="281"/>
        <end position="308"/>
    </location>
</feature>
<feature type="compositionally biased region" description="Acidic residues" evidence="1">
    <location>
        <begin position="309"/>
        <end position="320"/>
    </location>
</feature>
<feature type="region of interest" description="Disordered" evidence="1">
    <location>
        <begin position="1"/>
        <end position="51"/>
    </location>
</feature>
<gene>
    <name evidence="3" type="ORF">AMAG_10897</name>
</gene>
<evidence type="ECO:0000256" key="1">
    <source>
        <dbReference type="SAM" id="MobiDB-lite"/>
    </source>
</evidence>
<dbReference type="VEuPathDB" id="FungiDB:AMAG_10897"/>
<keyword evidence="2" id="KW-0812">Transmembrane</keyword>
<feature type="transmembrane region" description="Helical" evidence="2">
    <location>
        <begin position="443"/>
        <end position="467"/>
    </location>
</feature>
<reference evidence="4" key="2">
    <citation type="submission" date="2009-11" db="EMBL/GenBank/DDBJ databases">
        <title>The Genome Sequence of Allomyces macrogynus strain ATCC 38327.</title>
        <authorList>
            <consortium name="The Broad Institute Genome Sequencing Platform"/>
            <person name="Russ C."/>
            <person name="Cuomo C."/>
            <person name="Shea T."/>
            <person name="Young S.K."/>
            <person name="Zeng Q."/>
            <person name="Koehrsen M."/>
            <person name="Haas B."/>
            <person name="Borodovsky M."/>
            <person name="Guigo R."/>
            <person name="Alvarado L."/>
            <person name="Berlin A."/>
            <person name="Borenstein D."/>
            <person name="Chen Z."/>
            <person name="Engels R."/>
            <person name="Freedman E."/>
            <person name="Gellesch M."/>
            <person name="Goldberg J."/>
            <person name="Griggs A."/>
            <person name="Gujja S."/>
            <person name="Heiman D."/>
            <person name="Hepburn T."/>
            <person name="Howarth C."/>
            <person name="Jen D."/>
            <person name="Larson L."/>
            <person name="Lewis B."/>
            <person name="Mehta T."/>
            <person name="Park D."/>
            <person name="Pearson M."/>
            <person name="Roberts A."/>
            <person name="Saif S."/>
            <person name="Shenoy N."/>
            <person name="Sisk P."/>
            <person name="Stolte C."/>
            <person name="Sykes S."/>
            <person name="Walk T."/>
            <person name="White J."/>
            <person name="Yandava C."/>
            <person name="Burger G."/>
            <person name="Gray M.W."/>
            <person name="Holland P.W.H."/>
            <person name="King N."/>
            <person name="Lang F.B.F."/>
            <person name="Roger A.J."/>
            <person name="Ruiz-Trillo I."/>
            <person name="Lander E."/>
            <person name="Nusbaum C."/>
        </authorList>
    </citation>
    <scope>NUCLEOTIDE SEQUENCE [LARGE SCALE GENOMIC DNA]</scope>
    <source>
        <strain evidence="4">ATCC 38327</strain>
    </source>
</reference>
<feature type="region of interest" description="Disordered" evidence="1">
    <location>
        <begin position="473"/>
        <end position="498"/>
    </location>
</feature>
<evidence type="ECO:0000256" key="2">
    <source>
        <dbReference type="SAM" id="Phobius"/>
    </source>
</evidence>
<keyword evidence="2" id="KW-0472">Membrane</keyword>
<feature type="transmembrane region" description="Helical" evidence="2">
    <location>
        <begin position="384"/>
        <end position="407"/>
    </location>
</feature>
<sequence>MATRAPDAAFPLDKPNVTRPPSMTPASAAATTTPLSPTIPRPASFSRPTSTPATAPMATLPMMLYNTWSTAASVPLARAAGDSSTDIPAPASATSSIPRALARTVSWGSSGEFLPPPGTKPPVFPRTESLARPSGVPTVINVPPAALLSHLRRTSVLQSDVGSVRTVATAPAGWPVGTTAPGAFKVPQASARRVSATEPYDATRAGDPSRDHASPHPPDPGPQDMDVLAQVRASQAALLTLASQSAALSASSPTAPRPTSSSPLATTPPWVMPHPLTDPQARPTSSASTRPRPASARAVSTRATAAADPADDSDTSSDEAADGFSVRLHHAWHVLLLQLVVCGYAIAIGMMLLTTYGGVDPYWINDPWYQQQQHTPARTRMLGIPLTVFATWSLFTGWWIVVGLVVVGAGAPAWAIRTWVGVQWVNSVVLVVATLGLPGTSYVVMQFAGIALVMVAMHVWSMHAWWVGRQPGARDGRHGHRWRRSRHSSDDDDVEAAK</sequence>
<feature type="transmembrane region" description="Helical" evidence="2">
    <location>
        <begin position="334"/>
        <end position="359"/>
    </location>
</feature>
<proteinExistence type="predicted"/>
<dbReference type="EMBL" id="GG745347">
    <property type="protein sequence ID" value="KNE65252.1"/>
    <property type="molecule type" value="Genomic_DNA"/>
</dbReference>
<evidence type="ECO:0000313" key="4">
    <source>
        <dbReference type="Proteomes" id="UP000054350"/>
    </source>
</evidence>
<feature type="compositionally biased region" description="Low complexity" evidence="1">
    <location>
        <begin position="248"/>
        <end position="269"/>
    </location>
</feature>
<name>A0A0L0SRV4_ALLM3</name>